<organism evidence="2 3">
    <name type="scientific">Genlisea aurea</name>
    <dbReference type="NCBI Taxonomy" id="192259"/>
    <lineage>
        <taxon>Eukaryota</taxon>
        <taxon>Viridiplantae</taxon>
        <taxon>Streptophyta</taxon>
        <taxon>Embryophyta</taxon>
        <taxon>Tracheophyta</taxon>
        <taxon>Spermatophyta</taxon>
        <taxon>Magnoliopsida</taxon>
        <taxon>eudicotyledons</taxon>
        <taxon>Gunneridae</taxon>
        <taxon>Pentapetalae</taxon>
        <taxon>asterids</taxon>
        <taxon>lamiids</taxon>
        <taxon>Lamiales</taxon>
        <taxon>Lentibulariaceae</taxon>
        <taxon>Genlisea</taxon>
    </lineage>
</organism>
<proteinExistence type="predicted"/>
<reference evidence="2 3" key="1">
    <citation type="journal article" date="2013" name="BMC Genomics">
        <title>The miniature genome of a carnivorous plant Genlisea aurea contains a low number of genes and short non-coding sequences.</title>
        <authorList>
            <person name="Leushkin E.V."/>
            <person name="Sutormin R.A."/>
            <person name="Nabieva E.R."/>
            <person name="Penin A.A."/>
            <person name="Kondrashov A.S."/>
            <person name="Logacheva M.D."/>
        </authorList>
    </citation>
    <scope>NUCLEOTIDE SEQUENCE [LARGE SCALE GENOMIC DNA]</scope>
</reference>
<dbReference type="GO" id="GO:0016607">
    <property type="term" value="C:nuclear speck"/>
    <property type="evidence" value="ECO:0007669"/>
    <property type="project" value="TreeGrafter"/>
</dbReference>
<dbReference type="GO" id="GO:0061608">
    <property type="term" value="F:nuclear import signal receptor activity"/>
    <property type="evidence" value="ECO:0007669"/>
    <property type="project" value="TreeGrafter"/>
</dbReference>
<feature type="compositionally biased region" description="Low complexity" evidence="1">
    <location>
        <begin position="99"/>
        <end position="110"/>
    </location>
</feature>
<gene>
    <name evidence="2" type="ORF">M569_14737</name>
</gene>
<evidence type="ECO:0000256" key="1">
    <source>
        <dbReference type="SAM" id="MobiDB-lite"/>
    </source>
</evidence>
<feature type="compositionally biased region" description="Low complexity" evidence="1">
    <location>
        <begin position="61"/>
        <end position="71"/>
    </location>
</feature>
<dbReference type="PANTHER" id="PTHR37723:SF1">
    <property type="entry name" value="PROTEIN FAR-RED-ELONGATED HYPOCOTYL 1-LIKE"/>
    <property type="match status" value="1"/>
</dbReference>
<dbReference type="Proteomes" id="UP000015453">
    <property type="component" value="Unassembled WGS sequence"/>
</dbReference>
<feature type="compositionally biased region" description="Polar residues" evidence="1">
    <location>
        <begin position="72"/>
        <end position="98"/>
    </location>
</feature>
<keyword evidence="3" id="KW-1185">Reference proteome</keyword>
<dbReference type="InterPro" id="IPR037766">
    <property type="entry name" value="FHY1"/>
</dbReference>
<dbReference type="PANTHER" id="PTHR37723">
    <property type="entry name" value="PROTEIN FAR-RED ELONGATED HYPOCOTYL 1"/>
    <property type="match status" value="1"/>
</dbReference>
<protein>
    <submittedName>
        <fullName evidence="2">Uncharacterized protein</fullName>
    </submittedName>
</protein>
<sequence>MGEDSKSSTQQSRITDKDKKRKCQGELVEIPWPKHVRRCSSEDESTLRNPDYLASSSGAISSELNSSYHSSETGGSRPESSSVSEGLNNYHPQQRTTESSSSGYYYRYGSNIEPSGNDGDDVDPNVHLEQSGSRDDDDLYSSGVGPFTHLILSENREEGTIKKPTIDKEFEEYFSALLL</sequence>
<evidence type="ECO:0000313" key="3">
    <source>
        <dbReference type="Proteomes" id="UP000015453"/>
    </source>
</evidence>
<dbReference type="OrthoDB" id="1930763at2759"/>
<dbReference type="AlphaFoldDB" id="S8BZP1"/>
<dbReference type="GO" id="GO:0005737">
    <property type="term" value="C:cytoplasm"/>
    <property type="evidence" value="ECO:0007669"/>
    <property type="project" value="TreeGrafter"/>
</dbReference>
<accession>S8BZP1</accession>
<comment type="caution">
    <text evidence="2">The sequence shown here is derived from an EMBL/GenBank/DDBJ whole genome shotgun (WGS) entry which is preliminary data.</text>
</comment>
<dbReference type="GO" id="GO:0051457">
    <property type="term" value="P:maintenance of protein location in nucleus"/>
    <property type="evidence" value="ECO:0007669"/>
    <property type="project" value="TreeGrafter"/>
</dbReference>
<dbReference type="EMBL" id="AUSU01007853">
    <property type="protein sequence ID" value="EPS60070.1"/>
    <property type="molecule type" value="Genomic_DNA"/>
</dbReference>
<feature type="region of interest" description="Disordered" evidence="1">
    <location>
        <begin position="1"/>
        <end position="145"/>
    </location>
</feature>
<dbReference type="GO" id="GO:0009639">
    <property type="term" value="P:response to red or far red light"/>
    <property type="evidence" value="ECO:0007669"/>
    <property type="project" value="InterPro"/>
</dbReference>
<evidence type="ECO:0000313" key="2">
    <source>
        <dbReference type="EMBL" id="EPS60070.1"/>
    </source>
</evidence>
<name>S8BZP1_9LAMI</name>